<reference evidence="1" key="1">
    <citation type="submission" date="2023-03" db="EMBL/GenBank/DDBJ databases">
        <authorList>
            <person name="Steffen K."/>
            <person name="Cardenas P."/>
        </authorList>
    </citation>
    <scope>NUCLEOTIDE SEQUENCE</scope>
</reference>
<evidence type="ECO:0000313" key="2">
    <source>
        <dbReference type="Proteomes" id="UP001174909"/>
    </source>
</evidence>
<dbReference type="Proteomes" id="UP001174909">
    <property type="component" value="Unassembled WGS sequence"/>
</dbReference>
<protein>
    <submittedName>
        <fullName evidence="1">Uncharacterized protein</fullName>
    </submittedName>
</protein>
<dbReference type="AlphaFoldDB" id="A0AA35X713"/>
<organism evidence="1 2">
    <name type="scientific">Geodia barretti</name>
    <name type="common">Barrett's horny sponge</name>
    <dbReference type="NCBI Taxonomy" id="519541"/>
    <lineage>
        <taxon>Eukaryota</taxon>
        <taxon>Metazoa</taxon>
        <taxon>Porifera</taxon>
        <taxon>Demospongiae</taxon>
        <taxon>Heteroscleromorpha</taxon>
        <taxon>Tetractinellida</taxon>
        <taxon>Astrophorina</taxon>
        <taxon>Geodiidae</taxon>
        <taxon>Geodia</taxon>
    </lineage>
</organism>
<gene>
    <name evidence="1" type="ORF">GBAR_LOCUS26431</name>
</gene>
<dbReference type="EMBL" id="CASHTH010003677">
    <property type="protein sequence ID" value="CAI8047768.1"/>
    <property type="molecule type" value="Genomic_DNA"/>
</dbReference>
<evidence type="ECO:0000313" key="1">
    <source>
        <dbReference type="EMBL" id="CAI8047768.1"/>
    </source>
</evidence>
<accession>A0AA35X713</accession>
<keyword evidence="2" id="KW-1185">Reference proteome</keyword>
<comment type="caution">
    <text evidence="1">The sequence shown here is derived from an EMBL/GenBank/DDBJ whole genome shotgun (WGS) entry which is preliminary data.</text>
</comment>
<name>A0AA35X713_GEOBA</name>
<proteinExistence type="predicted"/>
<sequence>MTSRWTSWRRRSRTCWSSPQVRRRPPTPATCWPTSIISTSTCRCSGCAWAIRR</sequence>